<feature type="transmembrane region" description="Helical" evidence="6">
    <location>
        <begin position="437"/>
        <end position="455"/>
    </location>
</feature>
<gene>
    <name evidence="8" type="ORF">LrDSM24759_05150</name>
</gene>
<keyword evidence="5 6" id="KW-0472">Membrane</keyword>
<dbReference type="Proteomes" id="UP000257317">
    <property type="component" value="Unassembled WGS sequence"/>
</dbReference>
<dbReference type="AlphaFoldDB" id="A0A2Z6T7F9"/>
<evidence type="ECO:0000259" key="7">
    <source>
        <dbReference type="PROSITE" id="PS50850"/>
    </source>
</evidence>
<evidence type="ECO:0000256" key="1">
    <source>
        <dbReference type="ARBA" id="ARBA00004651"/>
    </source>
</evidence>
<dbReference type="PRINTS" id="PR01036">
    <property type="entry name" value="TCRTETB"/>
</dbReference>
<accession>A0A2Z6T7F9</accession>
<feature type="transmembrane region" description="Helical" evidence="6">
    <location>
        <begin position="330"/>
        <end position="348"/>
    </location>
</feature>
<dbReference type="GO" id="GO:0022857">
    <property type="term" value="F:transmembrane transporter activity"/>
    <property type="evidence" value="ECO:0007669"/>
    <property type="project" value="InterPro"/>
</dbReference>
<evidence type="ECO:0000256" key="2">
    <source>
        <dbReference type="ARBA" id="ARBA00022448"/>
    </source>
</evidence>
<name>A0A2Z6T7F9_9LACO</name>
<evidence type="ECO:0000256" key="5">
    <source>
        <dbReference type="ARBA" id="ARBA00023136"/>
    </source>
</evidence>
<reference evidence="9" key="1">
    <citation type="submission" date="2018-03" db="EMBL/GenBank/DDBJ databases">
        <title>New taxa in the Lactobacillus gasseri group.</title>
        <authorList>
            <person name="Tanizawa Y."/>
            <person name="Tohno M."/>
            <person name="Endo A."/>
            <person name="Arita M."/>
        </authorList>
    </citation>
    <scope>NUCLEOTIDE SEQUENCE [LARGE SCALE GENOMIC DNA]</scope>
    <source>
        <strain evidence="9">DSM 24759</strain>
    </source>
</reference>
<feature type="transmembrane region" description="Helical" evidence="6">
    <location>
        <begin position="103"/>
        <end position="121"/>
    </location>
</feature>
<evidence type="ECO:0000256" key="3">
    <source>
        <dbReference type="ARBA" id="ARBA00022692"/>
    </source>
</evidence>
<dbReference type="PANTHER" id="PTHR42718">
    <property type="entry name" value="MAJOR FACILITATOR SUPERFAMILY MULTIDRUG TRANSPORTER MFSC"/>
    <property type="match status" value="1"/>
</dbReference>
<feature type="transmembrane region" description="Helical" evidence="6">
    <location>
        <begin position="78"/>
        <end position="97"/>
    </location>
</feature>
<dbReference type="Gene3D" id="1.20.1720.10">
    <property type="entry name" value="Multidrug resistance protein D"/>
    <property type="match status" value="1"/>
</dbReference>
<evidence type="ECO:0000313" key="9">
    <source>
        <dbReference type="Proteomes" id="UP000257317"/>
    </source>
</evidence>
<keyword evidence="9" id="KW-1185">Reference proteome</keyword>
<protein>
    <submittedName>
        <fullName evidence="8">Major facilitator superfamily transporter</fullName>
    </submittedName>
</protein>
<keyword evidence="2" id="KW-0813">Transport</keyword>
<dbReference type="OrthoDB" id="9816041at2"/>
<comment type="subcellular location">
    <subcellularLocation>
        <location evidence="1">Cell membrane</location>
        <topology evidence="1">Multi-pass membrane protein</topology>
    </subcellularLocation>
</comment>
<feature type="transmembrane region" description="Helical" evidence="6">
    <location>
        <begin position="297"/>
        <end position="318"/>
    </location>
</feature>
<dbReference type="Gene3D" id="1.20.1250.20">
    <property type="entry name" value="MFS general substrate transporter like domains"/>
    <property type="match status" value="1"/>
</dbReference>
<evidence type="ECO:0000256" key="6">
    <source>
        <dbReference type="SAM" id="Phobius"/>
    </source>
</evidence>
<feature type="transmembrane region" description="Helical" evidence="6">
    <location>
        <begin position="393"/>
        <end position="417"/>
    </location>
</feature>
<feature type="transmembrane region" description="Helical" evidence="6">
    <location>
        <begin position="226"/>
        <end position="243"/>
    </location>
</feature>
<organism evidence="8 9">
    <name type="scientific">Lactobacillus rodentium</name>
    <dbReference type="NCBI Taxonomy" id="947835"/>
    <lineage>
        <taxon>Bacteria</taxon>
        <taxon>Bacillati</taxon>
        <taxon>Bacillota</taxon>
        <taxon>Bacilli</taxon>
        <taxon>Lactobacillales</taxon>
        <taxon>Lactobacillaceae</taxon>
        <taxon>Lactobacillus</taxon>
    </lineage>
</organism>
<dbReference type="InterPro" id="IPR020846">
    <property type="entry name" value="MFS_dom"/>
</dbReference>
<feature type="transmembrane region" description="Helical" evidence="6">
    <location>
        <begin position="264"/>
        <end position="285"/>
    </location>
</feature>
<dbReference type="GO" id="GO:0005886">
    <property type="term" value="C:plasma membrane"/>
    <property type="evidence" value="ECO:0007669"/>
    <property type="project" value="UniProtKB-SubCell"/>
</dbReference>
<dbReference type="RefSeq" id="WP_117117947.1">
    <property type="nucleotide sequence ID" value="NZ_BFBY01000003.1"/>
</dbReference>
<dbReference type="InterPro" id="IPR011701">
    <property type="entry name" value="MFS"/>
</dbReference>
<proteinExistence type="predicted"/>
<dbReference type="InterPro" id="IPR036259">
    <property type="entry name" value="MFS_trans_sf"/>
</dbReference>
<keyword evidence="4 6" id="KW-1133">Transmembrane helix</keyword>
<keyword evidence="3 6" id="KW-0812">Transmembrane</keyword>
<sequence>MNKSVSRKNIFAVLAVACISFVGILTETSLNVTFPTLMRQFHVSMNTVQWVTTGYLLMIAVIMLSSSYQNRRFTAKQIFSFACVSFMVGSLLSAFATNFTLMLLGRLISAFGAGLSIPLMFNLIVEVMPQAKWGLYMGLAGMILALAPTLGPSFGGAVTYFMGWNWIFLIVTLFALIVFIVGIFVISKYHEPKKEKLDWVGYLILTIALVSIVVGFNQLGQGFSNWKLWVLLLISVLAFWGYAKYSQHSTRKLLNLSVFKNKAFGFAALAYFLLQFGNIGASFVLPNYAQIVEHQSSLIGGLILLPGSIIASVLTPWFGSLYDKLGGKKLLYTGGILFTAGGLLFAIWGLNLSMMMIMIFYGIFSAGHRMSFGNTMAEASKIQPRELQSDGTAVFQTAQQLAGSIGTTILAAILAIYQNRGGASYATLTAQGSQVTFYLIFVIGLLILLSDYLLFKLEKKTMN</sequence>
<dbReference type="SUPFAM" id="SSF103473">
    <property type="entry name" value="MFS general substrate transporter"/>
    <property type="match status" value="1"/>
</dbReference>
<feature type="domain" description="Major facilitator superfamily (MFS) profile" evidence="7">
    <location>
        <begin position="12"/>
        <end position="459"/>
    </location>
</feature>
<evidence type="ECO:0000256" key="4">
    <source>
        <dbReference type="ARBA" id="ARBA00022989"/>
    </source>
</evidence>
<feature type="transmembrane region" description="Helical" evidence="6">
    <location>
        <begin position="199"/>
        <end position="220"/>
    </location>
</feature>
<dbReference type="PROSITE" id="PS50850">
    <property type="entry name" value="MFS"/>
    <property type="match status" value="1"/>
</dbReference>
<comment type="caution">
    <text evidence="8">The sequence shown here is derived from an EMBL/GenBank/DDBJ whole genome shotgun (WGS) entry which is preliminary data.</text>
</comment>
<evidence type="ECO:0000313" key="8">
    <source>
        <dbReference type="EMBL" id="GBG04601.1"/>
    </source>
</evidence>
<dbReference type="Pfam" id="PF07690">
    <property type="entry name" value="MFS_1"/>
    <property type="match status" value="1"/>
</dbReference>
<dbReference type="PANTHER" id="PTHR42718:SF9">
    <property type="entry name" value="MAJOR FACILITATOR SUPERFAMILY MULTIDRUG TRANSPORTER MFSC"/>
    <property type="match status" value="1"/>
</dbReference>
<dbReference type="EMBL" id="BFBY01000003">
    <property type="protein sequence ID" value="GBG04601.1"/>
    <property type="molecule type" value="Genomic_DNA"/>
</dbReference>
<feature type="transmembrane region" description="Helical" evidence="6">
    <location>
        <begin position="133"/>
        <end position="154"/>
    </location>
</feature>
<feature type="transmembrane region" description="Helical" evidence="6">
    <location>
        <begin position="166"/>
        <end position="187"/>
    </location>
</feature>
<feature type="transmembrane region" description="Helical" evidence="6">
    <location>
        <begin position="50"/>
        <end position="66"/>
    </location>
</feature>